<accession>A0ABV5V579</accession>
<dbReference type="InterPro" id="IPR004193">
    <property type="entry name" value="Glyco_hydro_13_N"/>
</dbReference>
<dbReference type="InterPro" id="IPR012768">
    <property type="entry name" value="Trehalose_TreZ"/>
</dbReference>
<feature type="compositionally biased region" description="Basic and acidic residues" evidence="15">
    <location>
        <begin position="58"/>
        <end position="71"/>
    </location>
</feature>
<keyword evidence="9 14" id="KW-0326">Glycosidase</keyword>
<comment type="pathway">
    <text evidence="2 14">Glycan biosynthesis; trehalose biosynthesis.</text>
</comment>
<evidence type="ECO:0000256" key="1">
    <source>
        <dbReference type="ARBA" id="ARBA00004496"/>
    </source>
</evidence>
<reference evidence="17 18" key="1">
    <citation type="submission" date="2024-09" db="EMBL/GenBank/DDBJ databases">
        <authorList>
            <person name="Sun Q."/>
            <person name="Mori K."/>
        </authorList>
    </citation>
    <scope>NUCLEOTIDE SEQUENCE [LARGE SCALE GENOMIC DNA]</scope>
    <source>
        <strain evidence="17 18">JCM 12763</strain>
    </source>
</reference>
<dbReference type="Pfam" id="PF02922">
    <property type="entry name" value="CBM_48"/>
    <property type="match status" value="1"/>
</dbReference>
<dbReference type="PANTHER" id="PTHR43651:SF11">
    <property type="entry name" value="MALTO-OLIGOSYLTREHALOSE TREHALOHYDROLASE"/>
    <property type="match status" value="1"/>
</dbReference>
<dbReference type="Gene3D" id="2.60.40.10">
    <property type="entry name" value="Immunoglobulins"/>
    <property type="match status" value="1"/>
</dbReference>
<keyword evidence="8" id="KW-0119">Carbohydrate metabolism</keyword>
<evidence type="ECO:0000256" key="11">
    <source>
        <dbReference type="ARBA" id="ARBA00033284"/>
    </source>
</evidence>
<evidence type="ECO:0000256" key="3">
    <source>
        <dbReference type="ARBA" id="ARBA00008061"/>
    </source>
</evidence>
<keyword evidence="6" id="KW-0963">Cytoplasm</keyword>
<dbReference type="InterPro" id="IPR013783">
    <property type="entry name" value="Ig-like_fold"/>
</dbReference>
<evidence type="ECO:0000256" key="6">
    <source>
        <dbReference type="ARBA" id="ARBA00022490"/>
    </source>
</evidence>
<evidence type="ECO:0000256" key="2">
    <source>
        <dbReference type="ARBA" id="ARBA00005199"/>
    </source>
</evidence>
<evidence type="ECO:0000256" key="8">
    <source>
        <dbReference type="ARBA" id="ARBA00023277"/>
    </source>
</evidence>
<dbReference type="Gene3D" id="1.10.10.760">
    <property type="entry name" value="E-set domains of sugar-utilizing enzymes"/>
    <property type="match status" value="1"/>
</dbReference>
<evidence type="ECO:0000313" key="18">
    <source>
        <dbReference type="Proteomes" id="UP001589613"/>
    </source>
</evidence>
<evidence type="ECO:0000259" key="16">
    <source>
        <dbReference type="SMART" id="SM00642"/>
    </source>
</evidence>
<evidence type="ECO:0000256" key="9">
    <source>
        <dbReference type="ARBA" id="ARBA00023295"/>
    </source>
</evidence>
<organism evidence="17 18">
    <name type="scientific">Ornithinimicrobium kibberense</name>
    <dbReference type="NCBI Taxonomy" id="282060"/>
    <lineage>
        <taxon>Bacteria</taxon>
        <taxon>Bacillati</taxon>
        <taxon>Actinomycetota</taxon>
        <taxon>Actinomycetes</taxon>
        <taxon>Micrococcales</taxon>
        <taxon>Ornithinimicrobiaceae</taxon>
        <taxon>Ornithinimicrobium</taxon>
    </lineage>
</organism>
<comment type="caution">
    <text evidence="17">The sequence shown here is derived from an EMBL/GenBank/DDBJ whole genome shotgun (WGS) entry which is preliminary data.</text>
</comment>
<keyword evidence="7 14" id="KW-0378">Hydrolase</keyword>
<dbReference type="GO" id="GO:0033942">
    <property type="term" value="F:4-alpha-D-(1-&gt;4)-alpha-D-glucanotrehalose trehalohydrolase activity"/>
    <property type="evidence" value="ECO:0007669"/>
    <property type="project" value="UniProtKB-EC"/>
</dbReference>
<evidence type="ECO:0000256" key="13">
    <source>
        <dbReference type="NCBIfam" id="TIGR02402"/>
    </source>
</evidence>
<dbReference type="PIRSF" id="PIRSF006337">
    <property type="entry name" value="Trehalose_TreZ"/>
    <property type="match status" value="1"/>
</dbReference>
<comment type="catalytic activity">
    <reaction evidence="12 14">
        <text>hydrolysis of (1-&gt;4)-alpha-D-glucosidic linkage in 4-alpha-D-[(1-&gt;4)-alpha-D-glucanosyl]n trehalose to yield trehalose and (1-&gt;4)-alpha-D-glucan.</text>
        <dbReference type="EC" id="3.2.1.141"/>
    </reaction>
</comment>
<sequence length="588" mass="64548">MTSSAHTYRVWAPDAERVDLHVGVQDPRVEPMTQVDGGWWALSTDPGDGRYAFALDGGDPRPDPRSRRQPDGVHAPSALVDTGTFAWTDDGWNGVELRDAVVYELHVGTFTPEGTFDAVVDHLDHLVDLGVTVVELMPVAAFPGRHGWGYDGVDLYAVHETYGGPEGLARLVDAAHARGLAVWLDVVHNHLGPSGNYLAEFGPYFTDRHHTPWGDAVNLDGPGSDEVRAFLLDNVRLWLEDYHLDGLRLDAVHALHDERAVHLLEEQAALADEIARETGVPRTLVAESDRNDPSFVALRGPGGSGGYGLHGQWADDVHHMLHVLLTGESQGYYHDFTDPDAAVKVLGRSPFLHDGTYSTFRGRVHGRPVDPRVTPGWRFVASLQTHDQIGNRAAGDRVHHGIPAGRHAAGAALLLTSPYTPMLFMGEEYAASTPWQYFTDHAEDWLAQAIREGREREFAEHGWAGDVPDPQDRGTVAASTLRWEEVHRGEHATMLDWYRTLLRLRRERPALRETPLGEAEVRREPAGGGELLTVARGAVRVLVLLREGTATVDLPGEAEVLARFGEVSVEQDRLLLGADSVAVVGGWS</sequence>
<dbReference type="Gene3D" id="3.20.20.80">
    <property type="entry name" value="Glycosidases"/>
    <property type="match status" value="1"/>
</dbReference>
<gene>
    <name evidence="17" type="primary">treZ</name>
    <name evidence="17" type="ORF">ACFFN0_13035</name>
</gene>
<evidence type="ECO:0000256" key="5">
    <source>
        <dbReference type="ARBA" id="ARBA00015938"/>
    </source>
</evidence>
<feature type="domain" description="Glycosyl hydrolase family 13 catalytic" evidence="16">
    <location>
        <begin position="79"/>
        <end position="480"/>
    </location>
</feature>
<evidence type="ECO:0000313" key="17">
    <source>
        <dbReference type="EMBL" id="MFB9732968.1"/>
    </source>
</evidence>
<evidence type="ECO:0000256" key="12">
    <source>
        <dbReference type="ARBA" id="ARBA00034013"/>
    </source>
</evidence>
<dbReference type="InterPro" id="IPR044901">
    <property type="entry name" value="Trehalose_TreZ_E-set_sf"/>
</dbReference>
<dbReference type="EMBL" id="JBHMAX010000023">
    <property type="protein sequence ID" value="MFB9732968.1"/>
    <property type="molecule type" value="Genomic_DNA"/>
</dbReference>
<comment type="similarity">
    <text evidence="3 14">Belongs to the glycosyl hydrolase 13 family.</text>
</comment>
<evidence type="ECO:0000256" key="14">
    <source>
        <dbReference type="PIRNR" id="PIRNR006337"/>
    </source>
</evidence>
<evidence type="ECO:0000256" key="7">
    <source>
        <dbReference type="ARBA" id="ARBA00022801"/>
    </source>
</evidence>
<evidence type="ECO:0000256" key="10">
    <source>
        <dbReference type="ARBA" id="ARBA00032057"/>
    </source>
</evidence>
<protein>
    <recommendedName>
        <fullName evidence="5 13">Malto-oligosyltrehalose trehalohydrolase</fullName>
        <shortName evidence="14">MTHase</shortName>
        <ecNumber evidence="4 13">3.2.1.141</ecNumber>
    </recommendedName>
    <alternativeName>
        <fullName evidence="11 14">4-alpha-D-((1-&gt;4)-alpha-D-glucano)trehalose trehalohydrolase</fullName>
    </alternativeName>
    <alternativeName>
        <fullName evidence="10 14">Maltooligosyl trehalose trehalohydrolase</fullName>
    </alternativeName>
</protein>
<name>A0ABV5V579_9MICO</name>
<comment type="subcellular location">
    <subcellularLocation>
        <location evidence="1">Cytoplasm</location>
    </subcellularLocation>
</comment>
<dbReference type="SUPFAM" id="SSF81296">
    <property type="entry name" value="E set domains"/>
    <property type="match status" value="1"/>
</dbReference>
<dbReference type="EC" id="3.2.1.141" evidence="4 13"/>
<dbReference type="SUPFAM" id="SSF51445">
    <property type="entry name" value="(Trans)glycosidases"/>
    <property type="match status" value="1"/>
</dbReference>
<evidence type="ECO:0000256" key="4">
    <source>
        <dbReference type="ARBA" id="ARBA00012268"/>
    </source>
</evidence>
<proteinExistence type="inferred from homology"/>
<dbReference type="Proteomes" id="UP001589613">
    <property type="component" value="Unassembled WGS sequence"/>
</dbReference>
<dbReference type="InterPro" id="IPR017853">
    <property type="entry name" value="GH"/>
</dbReference>
<dbReference type="RefSeq" id="WP_141338490.1">
    <property type="nucleotide sequence ID" value="NZ_JBHMAX010000023.1"/>
</dbReference>
<dbReference type="SMART" id="SM00642">
    <property type="entry name" value="Aamy"/>
    <property type="match status" value="1"/>
</dbReference>
<evidence type="ECO:0000256" key="15">
    <source>
        <dbReference type="SAM" id="MobiDB-lite"/>
    </source>
</evidence>
<dbReference type="InterPro" id="IPR006047">
    <property type="entry name" value="GH13_cat_dom"/>
</dbReference>
<dbReference type="NCBIfam" id="TIGR02402">
    <property type="entry name" value="trehalose_TreZ"/>
    <property type="match status" value="1"/>
</dbReference>
<feature type="region of interest" description="Disordered" evidence="15">
    <location>
        <begin position="56"/>
        <end position="77"/>
    </location>
</feature>
<dbReference type="PANTHER" id="PTHR43651">
    <property type="entry name" value="1,4-ALPHA-GLUCAN-BRANCHING ENZYME"/>
    <property type="match status" value="1"/>
</dbReference>
<dbReference type="Pfam" id="PF00128">
    <property type="entry name" value="Alpha-amylase"/>
    <property type="match status" value="1"/>
</dbReference>
<keyword evidence="18" id="KW-1185">Reference proteome</keyword>
<dbReference type="CDD" id="cd02853">
    <property type="entry name" value="E_set_MTHase_like_N"/>
    <property type="match status" value="1"/>
</dbReference>
<dbReference type="CDD" id="cd11325">
    <property type="entry name" value="AmyAc_GTHase"/>
    <property type="match status" value="1"/>
</dbReference>
<dbReference type="InterPro" id="IPR014756">
    <property type="entry name" value="Ig_E-set"/>
</dbReference>